<dbReference type="AlphaFoldDB" id="A0A0C1R4R9"/>
<reference evidence="1 2" key="1">
    <citation type="journal article" date="2015" name="Infect. Genet. Evol.">
        <title>Genomic sequences of six botulinum neurotoxin-producing strains representing three clostridial species illustrate the mobility and diversity of botulinum neurotoxin genes.</title>
        <authorList>
            <person name="Smith T.J."/>
            <person name="Hill K.K."/>
            <person name="Xie G."/>
            <person name="Foley B.T."/>
            <person name="Williamson C.H."/>
            <person name="Foster J.T."/>
            <person name="Johnson S.L."/>
            <person name="Chertkov O."/>
            <person name="Teshima H."/>
            <person name="Gibbons H.S."/>
            <person name="Johnsky L.A."/>
            <person name="Karavis M.A."/>
            <person name="Smith L.A."/>
        </authorList>
    </citation>
    <scope>NUCLEOTIDE SEQUENCE [LARGE SCALE GENOMIC DNA]</scope>
    <source>
        <strain evidence="1 2">CDC 2741</strain>
    </source>
</reference>
<organism evidence="1 2">
    <name type="scientific">Clostridium argentinense CDC 2741</name>
    <dbReference type="NCBI Taxonomy" id="1418104"/>
    <lineage>
        <taxon>Bacteria</taxon>
        <taxon>Bacillati</taxon>
        <taxon>Bacillota</taxon>
        <taxon>Clostridia</taxon>
        <taxon>Eubacteriales</taxon>
        <taxon>Clostridiaceae</taxon>
        <taxon>Clostridium</taxon>
    </lineage>
</organism>
<gene>
    <name evidence="1" type="ORF">U732_2805</name>
</gene>
<dbReference type="Proteomes" id="UP000031366">
    <property type="component" value="Unassembled WGS sequence"/>
</dbReference>
<accession>A0A0C1R4R9</accession>
<dbReference type="EMBL" id="AYSO01000019">
    <property type="protein sequence ID" value="KIE45481.1"/>
    <property type="molecule type" value="Genomic_DNA"/>
</dbReference>
<proteinExistence type="predicted"/>
<sequence length="213" mass="25116">MDINDKTQLEVNKNLEGLRAKEIWEVLYNKELNCKKNILEYISITKVLKAGNITSEQIQGTYVLIYNSIDEMKDVIKPNTIMYLKNQLKAQLGKYVKEKDPQPINHFIEFFKKAYPANYRRKDFTWVLMDINKIAEEQIWTTLIYINGLCLKDNYRLDKEQKEDIIKMVELLVKKNNIKYINQVKSLSELLNILNIKIITTDEGFKVKSSSKK</sequence>
<evidence type="ECO:0000313" key="1">
    <source>
        <dbReference type="EMBL" id="KIE45481.1"/>
    </source>
</evidence>
<protein>
    <submittedName>
        <fullName evidence="1">Uncharacterized protein</fullName>
    </submittedName>
</protein>
<evidence type="ECO:0000313" key="2">
    <source>
        <dbReference type="Proteomes" id="UP000031366"/>
    </source>
</evidence>
<dbReference type="OrthoDB" id="1933178at2"/>
<dbReference type="RefSeq" id="WP_039635438.1">
    <property type="nucleotide sequence ID" value="NZ_AYSO01000019.1"/>
</dbReference>
<comment type="caution">
    <text evidence="1">The sequence shown here is derived from an EMBL/GenBank/DDBJ whole genome shotgun (WGS) entry which is preliminary data.</text>
</comment>
<name>A0A0C1R4R9_9CLOT</name>
<keyword evidence="2" id="KW-1185">Reference proteome</keyword>